<gene>
    <name evidence="2" type="ORF">MSLAZ_2857</name>
</gene>
<dbReference type="HOGENOM" id="CLU_2285053_0_0_2"/>
<proteinExistence type="predicted"/>
<dbReference type="Proteomes" id="UP000033072">
    <property type="component" value="Chromosome"/>
</dbReference>
<evidence type="ECO:0000313" key="3">
    <source>
        <dbReference type="Proteomes" id="UP000033072"/>
    </source>
</evidence>
<dbReference type="PATRIC" id="fig|1434111.4.peg.3776"/>
<accession>A0A0E3SA83</accession>
<dbReference type="KEGG" id="mls:MSLAZ_2857"/>
<organism evidence="2 3">
    <name type="scientific">Methanosarcina lacustris Z-7289</name>
    <dbReference type="NCBI Taxonomy" id="1434111"/>
    <lineage>
        <taxon>Archaea</taxon>
        <taxon>Methanobacteriati</taxon>
        <taxon>Methanobacteriota</taxon>
        <taxon>Stenosarchaea group</taxon>
        <taxon>Methanomicrobia</taxon>
        <taxon>Methanosarcinales</taxon>
        <taxon>Methanosarcinaceae</taxon>
        <taxon>Methanosarcina</taxon>
    </lineage>
</organism>
<dbReference type="EMBL" id="CP009515">
    <property type="protein sequence ID" value="AKB76118.1"/>
    <property type="molecule type" value="Genomic_DNA"/>
</dbReference>
<dbReference type="AlphaFoldDB" id="A0A0E3SA83"/>
<evidence type="ECO:0000256" key="1">
    <source>
        <dbReference type="SAM" id="MobiDB-lite"/>
    </source>
</evidence>
<name>A0A0E3SA83_9EURY</name>
<protein>
    <submittedName>
        <fullName evidence="2">Uncharacterized protein</fullName>
    </submittedName>
</protein>
<keyword evidence="3" id="KW-1185">Reference proteome</keyword>
<feature type="region of interest" description="Disordered" evidence="1">
    <location>
        <begin position="30"/>
        <end position="59"/>
    </location>
</feature>
<feature type="compositionally biased region" description="Polar residues" evidence="1">
    <location>
        <begin position="30"/>
        <end position="48"/>
    </location>
</feature>
<evidence type="ECO:0000313" key="2">
    <source>
        <dbReference type="EMBL" id="AKB76118.1"/>
    </source>
</evidence>
<sequence length="101" mass="11663">MLPPEKTALKRTVRVQQEFSKSSARVQQEFSKSSARVQQEFSKSTGTKRVNYPSLPDGEEGASYEYFYHRLRFSKNLNSSKNLYCRRFPILLPKACPQGIL</sequence>
<reference evidence="2 3" key="1">
    <citation type="submission" date="2014-07" db="EMBL/GenBank/DDBJ databases">
        <title>Methanogenic archaea and the global carbon cycle.</title>
        <authorList>
            <person name="Henriksen J.R."/>
            <person name="Luke J."/>
            <person name="Reinhart S."/>
            <person name="Benedict M.N."/>
            <person name="Youngblut N.D."/>
            <person name="Metcalf M.E."/>
            <person name="Whitaker R.J."/>
            <person name="Metcalf W.W."/>
        </authorList>
    </citation>
    <scope>NUCLEOTIDE SEQUENCE [LARGE SCALE GENOMIC DNA]</scope>
    <source>
        <strain evidence="2 3">Z-7289</strain>
    </source>
</reference>